<dbReference type="Pfam" id="PF06577">
    <property type="entry name" value="EipA"/>
    <property type="match status" value="1"/>
</dbReference>
<evidence type="ECO:0008006" key="5">
    <source>
        <dbReference type="Google" id="ProtNLM"/>
    </source>
</evidence>
<dbReference type="RefSeq" id="WP_184030960.1">
    <property type="nucleotide sequence ID" value="NZ_JACIJJ010000007.1"/>
</dbReference>
<evidence type="ECO:0000313" key="3">
    <source>
        <dbReference type="EMBL" id="MBB5700041.1"/>
    </source>
</evidence>
<feature type="region of interest" description="Disordered" evidence="1">
    <location>
        <begin position="30"/>
        <end position="92"/>
    </location>
</feature>
<organism evidence="3 4">
    <name type="scientific">Sphingomonas yantingensis</name>
    <dbReference type="NCBI Taxonomy" id="1241761"/>
    <lineage>
        <taxon>Bacteria</taxon>
        <taxon>Pseudomonadati</taxon>
        <taxon>Pseudomonadota</taxon>
        <taxon>Alphaproteobacteria</taxon>
        <taxon>Sphingomonadales</taxon>
        <taxon>Sphingomonadaceae</taxon>
        <taxon>Sphingomonas</taxon>
    </lineage>
</organism>
<evidence type="ECO:0000313" key="4">
    <source>
        <dbReference type="Proteomes" id="UP000557739"/>
    </source>
</evidence>
<evidence type="ECO:0000256" key="2">
    <source>
        <dbReference type="SAM" id="SignalP"/>
    </source>
</evidence>
<sequence length="259" mass="27366">MSGKWLIALASVGLAAAPLSAQVRTIDPNAAIDGDLNGRAAPRAPAPQDRLSQEEMTVDPGPQDPVEQSAPPPAPAPAPTATTAAPAGPVTAERTAAAEETFARDDLMSAAEGVFGKGAQGLAGMLEKVLSEQGRPNAYIAGREASGAFVVGVRYGSGVMTHKIEGQRPVYWTGPSLGFDVGGDANKVFVLVYNLYDSQELYRRYPAAEGRVYFVGGFAATYLRRGDVVLIPIRLGVGWRLGANVGYMRFSEKSKWLPF</sequence>
<reference evidence="3 4" key="1">
    <citation type="submission" date="2020-08" db="EMBL/GenBank/DDBJ databases">
        <title>Genomic Encyclopedia of Type Strains, Phase IV (KMG-IV): sequencing the most valuable type-strain genomes for metagenomic binning, comparative biology and taxonomic classification.</title>
        <authorList>
            <person name="Goeker M."/>
        </authorList>
    </citation>
    <scope>NUCLEOTIDE SEQUENCE [LARGE SCALE GENOMIC DNA]</scope>
    <source>
        <strain evidence="3 4">DSM 27244</strain>
    </source>
</reference>
<feature type="chain" id="PRO_5030626250" description="DUF1134 domain-containing protein" evidence="2">
    <location>
        <begin position="22"/>
        <end position="259"/>
    </location>
</feature>
<dbReference type="EMBL" id="JACIJJ010000007">
    <property type="protein sequence ID" value="MBB5700041.1"/>
    <property type="molecule type" value="Genomic_DNA"/>
</dbReference>
<keyword evidence="4" id="KW-1185">Reference proteome</keyword>
<dbReference type="InterPro" id="IPR008325">
    <property type="entry name" value="EipA-like"/>
</dbReference>
<accession>A0A7W9ATB3</accession>
<feature type="signal peptide" evidence="2">
    <location>
        <begin position="1"/>
        <end position="21"/>
    </location>
</feature>
<gene>
    <name evidence="3" type="ORF">FHR19_003421</name>
</gene>
<comment type="caution">
    <text evidence="3">The sequence shown here is derived from an EMBL/GenBank/DDBJ whole genome shotgun (WGS) entry which is preliminary data.</text>
</comment>
<evidence type="ECO:0000256" key="1">
    <source>
        <dbReference type="SAM" id="MobiDB-lite"/>
    </source>
</evidence>
<feature type="compositionally biased region" description="Low complexity" evidence="1">
    <location>
        <begin position="79"/>
        <end position="92"/>
    </location>
</feature>
<protein>
    <recommendedName>
        <fullName evidence="5">DUF1134 domain-containing protein</fullName>
    </recommendedName>
</protein>
<dbReference type="AlphaFoldDB" id="A0A7W9ATB3"/>
<proteinExistence type="predicted"/>
<dbReference type="Proteomes" id="UP000557739">
    <property type="component" value="Unassembled WGS sequence"/>
</dbReference>
<keyword evidence="2" id="KW-0732">Signal</keyword>
<name>A0A7W9ATB3_9SPHN</name>